<gene>
    <name evidence="2" type="ORF">NDU88_002541</name>
</gene>
<proteinExistence type="predicted"/>
<dbReference type="EMBL" id="JANPWB010000003">
    <property type="protein sequence ID" value="KAJ1198702.1"/>
    <property type="molecule type" value="Genomic_DNA"/>
</dbReference>
<protein>
    <submittedName>
        <fullName evidence="2">Uncharacterized protein</fullName>
    </submittedName>
</protein>
<organism evidence="2 3">
    <name type="scientific">Pleurodeles waltl</name>
    <name type="common">Iberian ribbed newt</name>
    <dbReference type="NCBI Taxonomy" id="8319"/>
    <lineage>
        <taxon>Eukaryota</taxon>
        <taxon>Metazoa</taxon>
        <taxon>Chordata</taxon>
        <taxon>Craniata</taxon>
        <taxon>Vertebrata</taxon>
        <taxon>Euteleostomi</taxon>
        <taxon>Amphibia</taxon>
        <taxon>Batrachia</taxon>
        <taxon>Caudata</taxon>
        <taxon>Salamandroidea</taxon>
        <taxon>Salamandridae</taxon>
        <taxon>Pleurodelinae</taxon>
        <taxon>Pleurodeles</taxon>
    </lineage>
</organism>
<evidence type="ECO:0000313" key="2">
    <source>
        <dbReference type="EMBL" id="KAJ1198702.1"/>
    </source>
</evidence>
<reference evidence="2" key="1">
    <citation type="journal article" date="2022" name="bioRxiv">
        <title>Sequencing and chromosome-scale assembly of the giantPleurodeles waltlgenome.</title>
        <authorList>
            <person name="Brown T."/>
            <person name="Elewa A."/>
            <person name="Iarovenko S."/>
            <person name="Subramanian E."/>
            <person name="Araus A.J."/>
            <person name="Petzold A."/>
            <person name="Susuki M."/>
            <person name="Suzuki K.-i.T."/>
            <person name="Hayashi T."/>
            <person name="Toyoda A."/>
            <person name="Oliveira C."/>
            <person name="Osipova E."/>
            <person name="Leigh N.D."/>
            <person name="Simon A."/>
            <person name="Yun M.H."/>
        </authorList>
    </citation>
    <scope>NUCLEOTIDE SEQUENCE</scope>
    <source>
        <strain evidence="2">20211129_DDA</strain>
        <tissue evidence="2">Liver</tissue>
    </source>
</reference>
<evidence type="ECO:0000313" key="3">
    <source>
        <dbReference type="Proteomes" id="UP001066276"/>
    </source>
</evidence>
<keyword evidence="3" id="KW-1185">Reference proteome</keyword>
<dbReference type="AlphaFoldDB" id="A0AAV7VD49"/>
<name>A0AAV7VD49_PLEWA</name>
<comment type="caution">
    <text evidence="2">The sequence shown here is derived from an EMBL/GenBank/DDBJ whole genome shotgun (WGS) entry which is preliminary data.</text>
</comment>
<feature type="region of interest" description="Disordered" evidence="1">
    <location>
        <begin position="62"/>
        <end position="84"/>
    </location>
</feature>
<accession>A0AAV7VD49</accession>
<sequence>MTGVAVAARHIGHGTAGNYISQRPLETRGFRWWRSGQNLPARAPPLHSPAFMPAPRLCWGSRGCGKAHRGHQRKEARPCTRSHSCRRPGYAGAPAITAIISRLATQRGPRR</sequence>
<evidence type="ECO:0000256" key="1">
    <source>
        <dbReference type="SAM" id="MobiDB-lite"/>
    </source>
</evidence>
<dbReference type="Proteomes" id="UP001066276">
    <property type="component" value="Chromosome 2_1"/>
</dbReference>